<keyword evidence="2" id="KW-1185">Reference proteome</keyword>
<feature type="non-terminal residue" evidence="1">
    <location>
        <position position="43"/>
    </location>
</feature>
<accession>A0A087TZR0</accession>
<protein>
    <submittedName>
        <fullName evidence="1">Uncharacterized protein</fullName>
    </submittedName>
</protein>
<organism evidence="1 2">
    <name type="scientific">Stegodyphus mimosarum</name>
    <name type="common">African social velvet spider</name>
    <dbReference type="NCBI Taxonomy" id="407821"/>
    <lineage>
        <taxon>Eukaryota</taxon>
        <taxon>Metazoa</taxon>
        <taxon>Ecdysozoa</taxon>
        <taxon>Arthropoda</taxon>
        <taxon>Chelicerata</taxon>
        <taxon>Arachnida</taxon>
        <taxon>Araneae</taxon>
        <taxon>Araneomorphae</taxon>
        <taxon>Entelegynae</taxon>
        <taxon>Eresoidea</taxon>
        <taxon>Eresidae</taxon>
        <taxon>Stegodyphus</taxon>
    </lineage>
</organism>
<dbReference type="Proteomes" id="UP000054359">
    <property type="component" value="Unassembled WGS sequence"/>
</dbReference>
<name>A0A087TZR0_STEMI</name>
<reference evidence="1 2" key="1">
    <citation type="submission" date="2013-11" db="EMBL/GenBank/DDBJ databases">
        <title>Genome sequencing of Stegodyphus mimosarum.</title>
        <authorList>
            <person name="Bechsgaard J."/>
        </authorList>
    </citation>
    <scope>NUCLEOTIDE SEQUENCE [LARGE SCALE GENOMIC DNA]</scope>
</reference>
<proteinExistence type="predicted"/>
<evidence type="ECO:0000313" key="2">
    <source>
        <dbReference type="Proteomes" id="UP000054359"/>
    </source>
</evidence>
<gene>
    <name evidence="1" type="ORF">X975_18804</name>
</gene>
<evidence type="ECO:0000313" key="1">
    <source>
        <dbReference type="EMBL" id="KFM70599.1"/>
    </source>
</evidence>
<dbReference type="AlphaFoldDB" id="A0A087TZR0"/>
<dbReference type="EMBL" id="KK117485">
    <property type="protein sequence ID" value="KFM70599.1"/>
    <property type="molecule type" value="Genomic_DNA"/>
</dbReference>
<sequence length="43" mass="4871">MIKEHDESLKIMCSSGTLKRFSHKKLFSVFPLTSCHSLLTMTG</sequence>